<evidence type="ECO:0000313" key="2">
    <source>
        <dbReference type="EMBL" id="KJZ72093.1"/>
    </source>
</evidence>
<keyword evidence="3" id="KW-1185">Reference proteome</keyword>
<gene>
    <name evidence="2" type="ORF">HIM_08548</name>
</gene>
<organism evidence="2 3">
    <name type="scientific">Hirsutella minnesotensis 3608</name>
    <dbReference type="NCBI Taxonomy" id="1043627"/>
    <lineage>
        <taxon>Eukaryota</taxon>
        <taxon>Fungi</taxon>
        <taxon>Dikarya</taxon>
        <taxon>Ascomycota</taxon>
        <taxon>Pezizomycotina</taxon>
        <taxon>Sordariomycetes</taxon>
        <taxon>Hypocreomycetidae</taxon>
        <taxon>Hypocreales</taxon>
        <taxon>Ophiocordycipitaceae</taxon>
        <taxon>Hirsutella</taxon>
    </lineage>
</organism>
<evidence type="ECO:0000313" key="3">
    <source>
        <dbReference type="Proteomes" id="UP000054481"/>
    </source>
</evidence>
<reference evidence="2 3" key="1">
    <citation type="journal article" date="2014" name="Genome Biol. Evol.">
        <title>Comparative genomics and transcriptomics analyses reveal divergent lifestyle features of nematode endoparasitic fungus Hirsutella minnesotensis.</title>
        <authorList>
            <person name="Lai Y."/>
            <person name="Liu K."/>
            <person name="Zhang X."/>
            <person name="Zhang X."/>
            <person name="Li K."/>
            <person name="Wang N."/>
            <person name="Shu C."/>
            <person name="Wu Y."/>
            <person name="Wang C."/>
            <person name="Bushley K.E."/>
            <person name="Xiang M."/>
            <person name="Liu X."/>
        </authorList>
    </citation>
    <scope>NUCLEOTIDE SEQUENCE [LARGE SCALE GENOMIC DNA]</scope>
    <source>
        <strain evidence="2 3">3608</strain>
    </source>
</reference>
<proteinExistence type="predicted"/>
<dbReference type="EMBL" id="KQ030553">
    <property type="protein sequence ID" value="KJZ72093.1"/>
    <property type="molecule type" value="Genomic_DNA"/>
</dbReference>
<dbReference type="Proteomes" id="UP000054481">
    <property type="component" value="Unassembled WGS sequence"/>
</dbReference>
<evidence type="ECO:0000256" key="1">
    <source>
        <dbReference type="SAM" id="MobiDB-lite"/>
    </source>
</evidence>
<name>A0A0F7ZSW9_9HYPO</name>
<feature type="region of interest" description="Disordered" evidence="1">
    <location>
        <begin position="1"/>
        <end position="37"/>
    </location>
</feature>
<sequence length="204" mass="24398">MVSSKESLKMSGALKNPFTARKENRKDSGTPKEPGAATLQWLRGDIALVYRDAIREDDVVEAERQKRLKEWDDMRAKMEERRCKRFDALIKDFESVHGSEHAKEIEQLKAEEQRRRREVFLEGFRRDKYETAFKRRYQDRRAEEIDRKKSLQEDAAVEAVDESDDDMALEEFQEMRRRREAREKVRRDRFEARCAVNANKVRRV</sequence>
<feature type="compositionally biased region" description="Basic and acidic residues" evidence="1">
    <location>
        <begin position="20"/>
        <end position="30"/>
    </location>
</feature>
<dbReference type="AlphaFoldDB" id="A0A0F7ZSW9"/>
<protein>
    <submittedName>
        <fullName evidence="2">Uncharacterized protein</fullName>
    </submittedName>
</protein>
<accession>A0A0F7ZSW9</accession>